<organism evidence="6 7">
    <name type="scientific">Azospirillum rugosum</name>
    <dbReference type="NCBI Taxonomy" id="416170"/>
    <lineage>
        <taxon>Bacteria</taxon>
        <taxon>Pseudomonadati</taxon>
        <taxon>Pseudomonadota</taxon>
        <taxon>Alphaproteobacteria</taxon>
        <taxon>Rhodospirillales</taxon>
        <taxon>Azospirillaceae</taxon>
        <taxon>Azospirillum</taxon>
    </lineage>
</organism>
<dbReference type="InterPro" id="IPR008984">
    <property type="entry name" value="SMAD_FHA_dom_sf"/>
</dbReference>
<dbReference type="PROSITE" id="PS50006">
    <property type="entry name" value="FHA_DOMAIN"/>
    <property type="match status" value="1"/>
</dbReference>
<comment type="similarity">
    <text evidence="1">Belongs to the GSP E family.</text>
</comment>
<dbReference type="SUPFAM" id="SSF52540">
    <property type="entry name" value="P-loop containing nucleoside triphosphate hydrolases"/>
    <property type="match status" value="1"/>
</dbReference>
<gene>
    <name evidence="6" type="ORF">J2851_005275</name>
</gene>
<dbReference type="CDD" id="cd00060">
    <property type="entry name" value="FHA"/>
    <property type="match status" value="1"/>
</dbReference>
<evidence type="ECO:0000313" key="7">
    <source>
        <dbReference type="Proteomes" id="UP000781958"/>
    </source>
</evidence>
<proteinExistence type="inferred from homology"/>
<dbReference type="CDD" id="cd01129">
    <property type="entry name" value="PulE-GspE-like"/>
    <property type="match status" value="1"/>
</dbReference>
<evidence type="ECO:0000256" key="3">
    <source>
        <dbReference type="ARBA" id="ARBA00022840"/>
    </source>
</evidence>
<comment type="caution">
    <text evidence="6">The sequence shown here is derived from an EMBL/GenBank/DDBJ whole genome shotgun (WGS) entry which is preliminary data.</text>
</comment>
<dbReference type="Gene3D" id="2.60.200.20">
    <property type="match status" value="1"/>
</dbReference>
<dbReference type="SUPFAM" id="SSF160246">
    <property type="entry name" value="EspE N-terminal domain-like"/>
    <property type="match status" value="1"/>
</dbReference>
<dbReference type="Gene3D" id="3.30.450.90">
    <property type="match status" value="1"/>
</dbReference>
<dbReference type="InterPro" id="IPR027417">
    <property type="entry name" value="P-loop_NTPase"/>
</dbReference>
<evidence type="ECO:0000256" key="4">
    <source>
        <dbReference type="SAM" id="MobiDB-lite"/>
    </source>
</evidence>
<evidence type="ECO:0000259" key="5">
    <source>
        <dbReference type="PROSITE" id="PS50006"/>
    </source>
</evidence>
<dbReference type="PANTHER" id="PTHR30258">
    <property type="entry name" value="TYPE II SECRETION SYSTEM PROTEIN GSPE-RELATED"/>
    <property type="match status" value="1"/>
</dbReference>
<dbReference type="EMBL" id="JAGINP010000022">
    <property type="protein sequence ID" value="MBP2295465.1"/>
    <property type="molecule type" value="Genomic_DNA"/>
</dbReference>
<dbReference type="InterPro" id="IPR000253">
    <property type="entry name" value="FHA_dom"/>
</dbReference>
<keyword evidence="2" id="KW-0547">Nucleotide-binding</keyword>
<dbReference type="Gene3D" id="3.40.50.300">
    <property type="entry name" value="P-loop containing nucleotide triphosphate hydrolases"/>
    <property type="match status" value="1"/>
</dbReference>
<sequence length="774" mass="84648">MTTEAPNPVPAQARPAIRILMRLPRGEEETIDLGGESERYVVGRSDANATLVDVAVPDRHVSRRHCVVAWNGEQGAWTLADLNSANGTSLDDTPVGDRPVVLADGARVKLGATQLTFIFHAAGSGETWTAPPTVDTEPIPPDGALAAEPFLGSGSRDLRIGRHLPDAALLDRPQPGVDRMTTEPVPPADAAVERRSTATPPNPDIALGSVARQLVDVGLLTQARALSLSQGARDSGITFFRAVAEDPQARFIDDIYRLVAFTHGLMLIESERELIAKARATPWLSFAQAERRGAVLLEAEDGKPCYATIDPFDLVFQDWVERCSGESHARKLVMPAVFKAALRRLKNRSDDDGSVNLLVIDMSADEQQRLAIEIERGDIPQIVDYHIQKAAMNGASDIHVEPLEDCLLFRFRVDGILHEESSLPIAMHPELSSRIKIISGMDVAEKRRPQDGRIGTLIQGRPIDVRVSSYPTIYGEKLVLRLLDKNALRPSPEHLGMMPRDLRLLYEKLNAPFGLCMISGPTGSGKTTTLYSCLGSIDRKARNVLTVEDPVEYRLKGVHQMQVNERIGLTFASGLRTILRQDPDVIMVGECRDTETAAMAIQASLTGHIVFSTIHTNDAVGVVTRLLDMDIDRFLVANALTLAIAQRLVRTVCPHCEARVPGTKVRRQLMDDGICDQRLASLGIEIGDDASYAQGMGCVQCRNTGYLGRHAVFEVFEMTNAARSMIMAPNFNADELRRAARDAGMTTLISHGLHQIEAGLTTHAEVLRVLGETY</sequence>
<dbReference type="RefSeq" id="WP_209769980.1">
    <property type="nucleotide sequence ID" value="NZ_JAGINP010000022.1"/>
</dbReference>
<reference evidence="6 7" key="1">
    <citation type="submission" date="2021-03" db="EMBL/GenBank/DDBJ databases">
        <title>Genomic Encyclopedia of Type Strains, Phase III (KMG-III): the genomes of soil and plant-associated and newly described type strains.</title>
        <authorList>
            <person name="Whitman W."/>
        </authorList>
    </citation>
    <scope>NUCLEOTIDE SEQUENCE [LARGE SCALE GENOMIC DNA]</scope>
    <source>
        <strain evidence="6 7">IMMIB AFH-6</strain>
    </source>
</reference>
<evidence type="ECO:0000313" key="6">
    <source>
        <dbReference type="EMBL" id="MBP2295465.1"/>
    </source>
</evidence>
<dbReference type="SUPFAM" id="SSF49879">
    <property type="entry name" value="SMAD/FHA domain"/>
    <property type="match status" value="1"/>
</dbReference>
<protein>
    <submittedName>
        <fullName evidence="6">Type IV pilus assembly protein PilB</fullName>
    </submittedName>
</protein>
<dbReference type="PANTHER" id="PTHR30258:SF2">
    <property type="entry name" value="COMG OPERON PROTEIN 1"/>
    <property type="match status" value="1"/>
</dbReference>
<evidence type="ECO:0000256" key="1">
    <source>
        <dbReference type="ARBA" id="ARBA00006611"/>
    </source>
</evidence>
<keyword evidence="3" id="KW-0067">ATP-binding</keyword>
<dbReference type="InterPro" id="IPR001482">
    <property type="entry name" value="T2SS/T4SS_dom"/>
</dbReference>
<accession>A0ABS4SVQ0</accession>
<feature type="domain" description="FHA" evidence="5">
    <location>
        <begin position="40"/>
        <end position="95"/>
    </location>
</feature>
<dbReference type="Pfam" id="PF00437">
    <property type="entry name" value="T2SSE"/>
    <property type="match status" value="1"/>
</dbReference>
<dbReference type="Proteomes" id="UP000781958">
    <property type="component" value="Unassembled WGS sequence"/>
</dbReference>
<dbReference type="InterPro" id="IPR037257">
    <property type="entry name" value="T2SS_E_N_sf"/>
</dbReference>
<keyword evidence="7" id="KW-1185">Reference proteome</keyword>
<dbReference type="Pfam" id="PF00498">
    <property type="entry name" value="FHA"/>
    <property type="match status" value="1"/>
</dbReference>
<evidence type="ECO:0000256" key="2">
    <source>
        <dbReference type="ARBA" id="ARBA00022741"/>
    </source>
</evidence>
<name>A0ABS4SVQ0_9PROT</name>
<feature type="region of interest" description="Disordered" evidence="4">
    <location>
        <begin position="167"/>
        <end position="204"/>
    </location>
</feature>
<dbReference type="SMART" id="SM00240">
    <property type="entry name" value="FHA"/>
    <property type="match status" value="1"/>
</dbReference>